<dbReference type="InterPro" id="IPR058163">
    <property type="entry name" value="LysR-type_TF_proteobact-type"/>
</dbReference>
<dbReference type="Gene3D" id="3.40.190.10">
    <property type="entry name" value="Periplasmic binding protein-like II"/>
    <property type="match status" value="2"/>
</dbReference>
<organism evidence="6 7">
    <name type="scientific">Mesorhizobium metallidurans STM 2683</name>
    <dbReference type="NCBI Taxonomy" id="1297569"/>
    <lineage>
        <taxon>Bacteria</taxon>
        <taxon>Pseudomonadati</taxon>
        <taxon>Pseudomonadota</taxon>
        <taxon>Alphaproteobacteria</taxon>
        <taxon>Hyphomicrobiales</taxon>
        <taxon>Phyllobacteriaceae</taxon>
        <taxon>Mesorhizobium</taxon>
    </lineage>
</organism>
<dbReference type="eggNOG" id="COG0583">
    <property type="taxonomic scope" value="Bacteria"/>
</dbReference>
<dbReference type="SUPFAM" id="SSF53850">
    <property type="entry name" value="Periplasmic binding protein-like II"/>
    <property type="match status" value="1"/>
</dbReference>
<dbReference type="InterPro" id="IPR005119">
    <property type="entry name" value="LysR_subst-bd"/>
</dbReference>
<dbReference type="InterPro" id="IPR000847">
    <property type="entry name" value="LysR_HTH_N"/>
</dbReference>
<name>M5EZV3_9HYPH</name>
<protein>
    <submittedName>
        <fullName evidence="6">Transcriptional regulator, LysR family</fullName>
    </submittedName>
</protein>
<feature type="domain" description="HTH lysR-type" evidence="5">
    <location>
        <begin position="9"/>
        <end position="66"/>
    </location>
</feature>
<evidence type="ECO:0000256" key="4">
    <source>
        <dbReference type="ARBA" id="ARBA00023163"/>
    </source>
</evidence>
<dbReference type="Gene3D" id="1.10.10.10">
    <property type="entry name" value="Winged helix-like DNA-binding domain superfamily/Winged helix DNA-binding domain"/>
    <property type="match status" value="1"/>
</dbReference>
<keyword evidence="3" id="KW-0238">DNA-binding</keyword>
<dbReference type="PROSITE" id="PS50931">
    <property type="entry name" value="HTH_LYSR"/>
    <property type="match status" value="1"/>
</dbReference>
<dbReference type="Pfam" id="PF00126">
    <property type="entry name" value="HTH_1"/>
    <property type="match status" value="1"/>
</dbReference>
<dbReference type="FunFam" id="1.10.10.10:FF:000038">
    <property type="entry name" value="Glycine cleavage system transcriptional activator"/>
    <property type="match status" value="1"/>
</dbReference>
<evidence type="ECO:0000313" key="6">
    <source>
        <dbReference type="EMBL" id="CCV09450.1"/>
    </source>
</evidence>
<evidence type="ECO:0000313" key="7">
    <source>
        <dbReference type="Proteomes" id="UP000012062"/>
    </source>
</evidence>
<dbReference type="InterPro" id="IPR036388">
    <property type="entry name" value="WH-like_DNA-bd_sf"/>
</dbReference>
<evidence type="ECO:0000256" key="1">
    <source>
        <dbReference type="ARBA" id="ARBA00009437"/>
    </source>
</evidence>
<keyword evidence="2" id="KW-0805">Transcription regulation</keyword>
<dbReference type="Proteomes" id="UP000012062">
    <property type="component" value="Unassembled WGS sequence"/>
</dbReference>
<evidence type="ECO:0000256" key="2">
    <source>
        <dbReference type="ARBA" id="ARBA00023015"/>
    </source>
</evidence>
<keyword evidence="4" id="KW-0804">Transcription</keyword>
<accession>M5EZV3</accession>
<dbReference type="PANTHER" id="PTHR30537">
    <property type="entry name" value="HTH-TYPE TRANSCRIPTIONAL REGULATOR"/>
    <property type="match status" value="1"/>
</dbReference>
<dbReference type="CDD" id="cd08432">
    <property type="entry name" value="PBP2_GcdR_TrpI_HvrB_AmpR_like"/>
    <property type="match status" value="1"/>
</dbReference>
<dbReference type="SUPFAM" id="SSF46785">
    <property type="entry name" value="Winged helix' DNA-binding domain"/>
    <property type="match status" value="1"/>
</dbReference>
<evidence type="ECO:0000256" key="3">
    <source>
        <dbReference type="ARBA" id="ARBA00023125"/>
    </source>
</evidence>
<dbReference type="GO" id="GO:0043565">
    <property type="term" value="F:sequence-specific DNA binding"/>
    <property type="evidence" value="ECO:0007669"/>
    <property type="project" value="TreeGrafter"/>
</dbReference>
<dbReference type="EMBL" id="CAUM01000176">
    <property type="protein sequence ID" value="CCV09450.1"/>
    <property type="molecule type" value="Genomic_DNA"/>
</dbReference>
<dbReference type="Pfam" id="PF03466">
    <property type="entry name" value="LysR_substrate"/>
    <property type="match status" value="1"/>
</dbReference>
<dbReference type="GO" id="GO:0003700">
    <property type="term" value="F:DNA-binding transcription factor activity"/>
    <property type="evidence" value="ECO:0007669"/>
    <property type="project" value="InterPro"/>
</dbReference>
<evidence type="ECO:0000259" key="5">
    <source>
        <dbReference type="PROSITE" id="PS50931"/>
    </source>
</evidence>
<proteinExistence type="inferred from homology"/>
<comment type="caution">
    <text evidence="6">The sequence shown here is derived from an EMBL/GenBank/DDBJ whole genome shotgun (WGS) entry which is preliminary data.</text>
</comment>
<gene>
    <name evidence="6" type="ORF">MESS2_p130011</name>
</gene>
<dbReference type="RefSeq" id="WP_008878302.1">
    <property type="nucleotide sequence ID" value="NZ_CAUM01000176.1"/>
</dbReference>
<comment type="similarity">
    <text evidence="1">Belongs to the LysR transcriptional regulatory family.</text>
</comment>
<dbReference type="PANTHER" id="PTHR30537:SF26">
    <property type="entry name" value="GLYCINE CLEAVAGE SYSTEM TRANSCRIPTIONAL ACTIVATOR"/>
    <property type="match status" value="1"/>
</dbReference>
<reference evidence="6 7" key="1">
    <citation type="submission" date="2013-02" db="EMBL/GenBank/DDBJ databases">
        <authorList>
            <person name="Genoscope - CEA"/>
        </authorList>
    </citation>
    <scope>NUCLEOTIDE SEQUENCE [LARGE SCALE GENOMIC DNA]</scope>
    <source>
        <strain evidence="6 7">STM 2683</strain>
    </source>
</reference>
<dbReference type="PRINTS" id="PR00039">
    <property type="entry name" value="HTHLYSR"/>
</dbReference>
<keyword evidence="7" id="KW-1185">Reference proteome</keyword>
<dbReference type="InterPro" id="IPR036390">
    <property type="entry name" value="WH_DNA-bd_sf"/>
</dbReference>
<dbReference type="GO" id="GO:0006351">
    <property type="term" value="P:DNA-templated transcription"/>
    <property type="evidence" value="ECO:0007669"/>
    <property type="project" value="TreeGrafter"/>
</dbReference>
<dbReference type="AlphaFoldDB" id="M5EZV3"/>
<dbReference type="STRING" id="1297569.MESS2_p130011"/>
<sequence length="311" mass="35289">MPSLRQQLPPLDALVMFDAAARHMSFTLAANELNVTQAAVSRQIRNLEQNLGIRLFTRGHRNVELSPEGRMYQHSVHLALAHICDATNEIRNVPQATFVVATDQAVAGLWLQRRLPTFFGLNPEISVRLIVSDKEDCLRERVDVAIIHGNGHWPGFKSRMLFPEEIVPVCSPSCIEKYGPVSGPQSLMNFPLIEHEDERWDWMNWRVWLSMNNVEVPREHHKLLINNYALVIQAAEAGDGVALGWRYVIDDSLKSGRLVSPVNQFVKTKLGYHVVMHETEHINPAVEKFCNWVFSTFEADRQNGVPTAGTR</sequence>